<evidence type="ECO:0000313" key="3">
    <source>
        <dbReference type="Proteomes" id="UP001139366"/>
    </source>
</evidence>
<keyword evidence="1" id="KW-0812">Transmembrane</keyword>
<dbReference type="RefSeq" id="WP_223705512.1">
    <property type="nucleotide sequence ID" value="NZ_JAINUY010000002.1"/>
</dbReference>
<gene>
    <name evidence="2" type="ORF">K6T82_08530</name>
</gene>
<keyword evidence="1" id="KW-1133">Transmembrane helix</keyword>
<accession>A0A9X1KPT8</accession>
<keyword evidence="3" id="KW-1185">Reference proteome</keyword>
<reference evidence="2 3" key="1">
    <citation type="journal article" date="2023" name="Antonie Van Leeuwenhoek">
        <title>Flavobacterium potami sp. nov., a multi-metal resistance genes harbouring bacterium isolated from shallow river silt.</title>
        <authorList>
            <person name="Li S."/>
            <person name="Mao S."/>
            <person name="Mu W."/>
            <person name="Guo B."/>
            <person name="Li C."/>
            <person name="Zhu Q."/>
            <person name="Hou X."/>
            <person name="Zhao Y."/>
            <person name="Wei S."/>
            <person name="Liu H."/>
            <person name="Liu A."/>
        </authorList>
    </citation>
    <scope>NUCLEOTIDE SEQUENCE [LARGE SCALE GENOMIC DNA]</scope>
    <source>
        <strain evidence="2 3">17A</strain>
    </source>
</reference>
<evidence type="ECO:0000313" key="2">
    <source>
        <dbReference type="EMBL" id="MBZ4034810.1"/>
    </source>
</evidence>
<proteinExistence type="predicted"/>
<dbReference type="AlphaFoldDB" id="A0A9X1KPT8"/>
<keyword evidence="1" id="KW-0472">Membrane</keyword>
<feature type="transmembrane region" description="Helical" evidence="1">
    <location>
        <begin position="6"/>
        <end position="27"/>
    </location>
</feature>
<dbReference type="Proteomes" id="UP001139366">
    <property type="component" value="Unassembled WGS sequence"/>
</dbReference>
<organism evidence="2 3">
    <name type="scientific">Flavobacterium potami</name>
    <dbReference type="NCBI Taxonomy" id="2872310"/>
    <lineage>
        <taxon>Bacteria</taxon>
        <taxon>Pseudomonadati</taxon>
        <taxon>Bacteroidota</taxon>
        <taxon>Flavobacteriia</taxon>
        <taxon>Flavobacteriales</taxon>
        <taxon>Flavobacteriaceae</taxon>
        <taxon>Flavobacterium</taxon>
    </lineage>
</organism>
<dbReference type="EMBL" id="JAINUY010000002">
    <property type="protein sequence ID" value="MBZ4034810.1"/>
    <property type="molecule type" value="Genomic_DNA"/>
</dbReference>
<name>A0A9X1KPT8_9FLAO</name>
<sequence length="122" mass="14356">MLKKIIVSTFILLILLFSLIAWGLYLMEIEDHYGDLQNVYLESKSGDLILNTQTRNFGVISKDWKRANIITKQNDTLDLYDFVNQNKYDVFRCEKDFDLGNLTFEKIIELKNRKVIETILSN</sequence>
<protein>
    <submittedName>
        <fullName evidence="2">Uncharacterized protein</fullName>
    </submittedName>
</protein>
<evidence type="ECO:0000256" key="1">
    <source>
        <dbReference type="SAM" id="Phobius"/>
    </source>
</evidence>
<comment type="caution">
    <text evidence="2">The sequence shown here is derived from an EMBL/GenBank/DDBJ whole genome shotgun (WGS) entry which is preliminary data.</text>
</comment>